<dbReference type="EMBL" id="CP126657">
    <property type="protein sequence ID" value="WJZ96517.1"/>
    <property type="molecule type" value="Genomic_DNA"/>
</dbReference>
<accession>A0ABY9CPM4</accession>
<proteinExistence type="predicted"/>
<protein>
    <recommendedName>
        <fullName evidence="3">U-box domain-containing protein 7</fullName>
    </recommendedName>
</protein>
<dbReference type="Gene3D" id="1.25.10.10">
    <property type="entry name" value="Leucine-rich Repeat Variant"/>
    <property type="match status" value="1"/>
</dbReference>
<dbReference type="PANTHER" id="PTHR46700">
    <property type="entry name" value="ARM REPEAT SUPERFAMILY PROTEIN"/>
    <property type="match status" value="1"/>
</dbReference>
<name>A0ABY9CPM4_VITVI</name>
<dbReference type="InterPro" id="IPR011989">
    <property type="entry name" value="ARM-like"/>
</dbReference>
<evidence type="ECO:0000313" key="2">
    <source>
        <dbReference type="Proteomes" id="UP001227230"/>
    </source>
</evidence>
<evidence type="ECO:0000313" key="1">
    <source>
        <dbReference type="EMBL" id="WJZ96517.1"/>
    </source>
</evidence>
<gene>
    <name evidence="1" type="ORF">VitviT2T_015196</name>
</gene>
<dbReference type="Proteomes" id="UP001227230">
    <property type="component" value="Chromosome 10"/>
</dbReference>
<sequence>MSPLQQPPTLSDSFSSSSASASASASWFFPYPKLRFFTRIRRFLRSKSFSKRSSPSARFEDETVIQGMGEEEESLGLQRSVKRLHFGSWEEKEVAAMEIRRLAQEDVKTRKSLAELGVVPPLVAMVVSPVVGRRRLAVQTLIELANGTYTNKALMVEAGLLSNLPQNTDTIDESTMHEFARLLLSISFLTNTQFPLNSTEILPFLVAILESGSSIETKESCICTLYNLSAVLDNSGPLVNGGVVQSLLRLVSVKEVSEKALATLGNLVVTMMGKKAVENSTLVPESLIEIMTWEDKPKCQELSAYILMILAHQSSVQRQKMAKAGIVPVMLEVALLGSPLAQKRVLKLLQWFKDERQTRMGPHSGPQAGRYVMGSPMNQRETLEGKKLMKTMVKQSLNKNMEMITRRANAATAASTLKTLVISTSSKSLPY</sequence>
<dbReference type="InterPro" id="IPR016024">
    <property type="entry name" value="ARM-type_fold"/>
</dbReference>
<evidence type="ECO:0008006" key="3">
    <source>
        <dbReference type="Google" id="ProtNLM"/>
    </source>
</evidence>
<keyword evidence="2" id="KW-1185">Reference proteome</keyword>
<dbReference type="PANTHER" id="PTHR46700:SF2">
    <property type="entry name" value="ARM REPEAT SUPERFAMILY PROTEIN"/>
    <property type="match status" value="1"/>
</dbReference>
<reference evidence="1 2" key="1">
    <citation type="journal article" date="2023" name="Hortic Res">
        <title>The complete reference genome for grapevine (Vitis vinifera L.) genetics and breeding.</title>
        <authorList>
            <person name="Shi X."/>
            <person name="Cao S."/>
            <person name="Wang X."/>
            <person name="Huang S."/>
            <person name="Wang Y."/>
            <person name="Liu Z."/>
            <person name="Liu W."/>
            <person name="Leng X."/>
            <person name="Peng Y."/>
            <person name="Wang N."/>
            <person name="Wang Y."/>
            <person name="Ma Z."/>
            <person name="Xu X."/>
            <person name="Zhang F."/>
            <person name="Xue H."/>
            <person name="Zhong H."/>
            <person name="Wang Y."/>
            <person name="Zhang K."/>
            <person name="Velt A."/>
            <person name="Avia K."/>
            <person name="Holtgrawe D."/>
            <person name="Grimplet J."/>
            <person name="Matus J.T."/>
            <person name="Ware D."/>
            <person name="Wu X."/>
            <person name="Wang H."/>
            <person name="Liu C."/>
            <person name="Fang Y."/>
            <person name="Rustenholz C."/>
            <person name="Cheng Z."/>
            <person name="Xiao H."/>
            <person name="Zhou Y."/>
        </authorList>
    </citation>
    <scope>NUCLEOTIDE SEQUENCE [LARGE SCALE GENOMIC DNA]</scope>
    <source>
        <strain evidence="2">cv. Pinot noir / PN40024</strain>
        <tissue evidence="1">Leaf</tissue>
    </source>
</reference>
<dbReference type="SUPFAM" id="SSF48371">
    <property type="entry name" value="ARM repeat"/>
    <property type="match status" value="1"/>
</dbReference>
<organism evidence="1 2">
    <name type="scientific">Vitis vinifera</name>
    <name type="common">Grape</name>
    <dbReference type="NCBI Taxonomy" id="29760"/>
    <lineage>
        <taxon>Eukaryota</taxon>
        <taxon>Viridiplantae</taxon>
        <taxon>Streptophyta</taxon>
        <taxon>Embryophyta</taxon>
        <taxon>Tracheophyta</taxon>
        <taxon>Spermatophyta</taxon>
        <taxon>Magnoliopsida</taxon>
        <taxon>eudicotyledons</taxon>
        <taxon>Gunneridae</taxon>
        <taxon>Pentapetalae</taxon>
        <taxon>rosids</taxon>
        <taxon>Vitales</taxon>
        <taxon>Vitaceae</taxon>
        <taxon>Viteae</taxon>
        <taxon>Vitis</taxon>
    </lineage>
</organism>